<name>A0A9W6R3E9_9PSEU</name>
<organism evidence="1 2">
    <name type="scientific">Amycolatopsis taiwanensis</name>
    <dbReference type="NCBI Taxonomy" id="342230"/>
    <lineage>
        <taxon>Bacteria</taxon>
        <taxon>Bacillati</taxon>
        <taxon>Actinomycetota</taxon>
        <taxon>Actinomycetes</taxon>
        <taxon>Pseudonocardiales</taxon>
        <taxon>Pseudonocardiaceae</taxon>
        <taxon>Amycolatopsis</taxon>
    </lineage>
</organism>
<reference evidence="1" key="1">
    <citation type="submission" date="2023-03" db="EMBL/GenBank/DDBJ databases">
        <title>Amycolatopsis taiwanensis NBRC 103393.</title>
        <authorList>
            <person name="Ichikawa N."/>
            <person name="Sato H."/>
            <person name="Tonouchi N."/>
        </authorList>
    </citation>
    <scope>NUCLEOTIDE SEQUENCE</scope>
    <source>
        <strain evidence="1">NBRC 103393</strain>
    </source>
</reference>
<sequence>MVPPDIESVQRFFGFTAWPAEIVPFDLGGRVVEVTGCPGHQETSIAVHDPWSGFLVTGDTCYRGRLYVHEPALAMTVADLRAVRDAAVSVAARPDVHVFDEFIIFHGRCRSARRRHFARLLRNRLRNRLVGLRWRSDSASISVNRRPVAPSQNSPA</sequence>
<comment type="caution">
    <text evidence="1">The sequence shown here is derived from an EMBL/GenBank/DDBJ whole genome shotgun (WGS) entry which is preliminary data.</text>
</comment>
<evidence type="ECO:0000313" key="2">
    <source>
        <dbReference type="Proteomes" id="UP001165136"/>
    </source>
</evidence>
<dbReference type="SUPFAM" id="SSF56281">
    <property type="entry name" value="Metallo-hydrolase/oxidoreductase"/>
    <property type="match status" value="1"/>
</dbReference>
<proteinExistence type="predicted"/>
<protein>
    <recommendedName>
        <fullName evidence="3">Metallo-beta-lactamase domain-containing protein</fullName>
    </recommendedName>
</protein>
<dbReference type="InterPro" id="IPR036866">
    <property type="entry name" value="RibonucZ/Hydroxyglut_hydro"/>
</dbReference>
<dbReference type="Gene3D" id="3.60.15.10">
    <property type="entry name" value="Ribonuclease Z/Hydroxyacylglutathione hydrolase-like"/>
    <property type="match status" value="1"/>
</dbReference>
<dbReference type="AlphaFoldDB" id="A0A9W6R3E9"/>
<evidence type="ECO:0008006" key="3">
    <source>
        <dbReference type="Google" id="ProtNLM"/>
    </source>
</evidence>
<dbReference type="RefSeq" id="WP_285487471.1">
    <property type="nucleotide sequence ID" value="NZ_BSTI01000006.1"/>
</dbReference>
<dbReference type="EMBL" id="BSTI01000006">
    <property type="protein sequence ID" value="GLY66775.1"/>
    <property type="molecule type" value="Genomic_DNA"/>
</dbReference>
<dbReference type="Proteomes" id="UP001165136">
    <property type="component" value="Unassembled WGS sequence"/>
</dbReference>
<evidence type="ECO:0000313" key="1">
    <source>
        <dbReference type="EMBL" id="GLY66775.1"/>
    </source>
</evidence>
<accession>A0A9W6R3E9</accession>
<keyword evidence="2" id="KW-1185">Reference proteome</keyword>
<gene>
    <name evidence="1" type="ORF">Atai01_33940</name>
</gene>